<dbReference type="GeneID" id="70577438"/>
<keyword evidence="7 11" id="KW-0418">Kinase</keyword>
<dbReference type="Pfam" id="PF02110">
    <property type="entry name" value="HK"/>
    <property type="match status" value="1"/>
</dbReference>
<keyword evidence="5 11" id="KW-0479">Metal-binding</keyword>
<dbReference type="Proteomes" id="UP000250223">
    <property type="component" value="Unassembled WGS sequence"/>
</dbReference>
<evidence type="ECO:0000256" key="3">
    <source>
        <dbReference type="ARBA" id="ARBA00004868"/>
    </source>
</evidence>
<dbReference type="UniPathway" id="UPA00060">
    <property type="reaction ID" value="UER00139"/>
</dbReference>
<comment type="cofactor">
    <cofactor evidence="2 11">
        <name>Mg(2+)</name>
        <dbReference type="ChEBI" id="CHEBI:18420"/>
    </cofactor>
</comment>
<evidence type="ECO:0000256" key="1">
    <source>
        <dbReference type="ARBA" id="ARBA00001771"/>
    </source>
</evidence>
<feature type="binding site" evidence="11">
    <location>
        <position position="122"/>
    </location>
    <ligand>
        <name>ATP</name>
        <dbReference type="ChEBI" id="CHEBI:30616"/>
    </ligand>
</feature>
<evidence type="ECO:0000256" key="9">
    <source>
        <dbReference type="ARBA" id="ARBA00022842"/>
    </source>
</evidence>
<comment type="pathway">
    <text evidence="3 11">Cofactor biosynthesis; thiamine diphosphate biosynthesis; 4-methyl-5-(2-phosphoethyl)-thiazole from 5-(2-hydroxyethyl)-4-methylthiazole: step 1/1.</text>
</comment>
<protein>
    <recommendedName>
        <fullName evidence="11">Hydroxyethylthiazole kinase</fullName>
        <ecNumber evidence="11">2.7.1.50</ecNumber>
    </recommendedName>
    <alternativeName>
        <fullName evidence="11">4-methyl-5-beta-hydroxyethylthiazole kinase</fullName>
        <shortName evidence="11">TH kinase</shortName>
        <shortName evidence="11">Thz kinase</shortName>
    </alternativeName>
</protein>
<evidence type="ECO:0000256" key="7">
    <source>
        <dbReference type="ARBA" id="ARBA00022777"/>
    </source>
</evidence>
<dbReference type="RefSeq" id="WP_095177904.1">
    <property type="nucleotide sequence ID" value="NZ_JAKNIC010000077.1"/>
</dbReference>
<dbReference type="Gene3D" id="3.40.1190.20">
    <property type="match status" value="1"/>
</dbReference>
<keyword evidence="8 11" id="KW-0067">ATP-binding</keyword>
<reference evidence="12 13" key="1">
    <citation type="submission" date="2018-06" db="EMBL/GenBank/DDBJ databases">
        <authorList>
            <consortium name="Pathogen Informatics"/>
            <person name="Doyle S."/>
        </authorList>
    </citation>
    <scope>NUCLEOTIDE SEQUENCE [LARGE SCALE GENOMIC DNA]</scope>
    <source>
        <strain evidence="12 13">NCTC13028</strain>
    </source>
</reference>
<evidence type="ECO:0000313" key="12">
    <source>
        <dbReference type="EMBL" id="SQB32818.1"/>
    </source>
</evidence>
<feature type="binding site" evidence="11">
    <location>
        <position position="46"/>
    </location>
    <ligand>
        <name>substrate</name>
    </ligand>
</feature>
<dbReference type="GO" id="GO:0009229">
    <property type="term" value="P:thiamine diphosphate biosynthetic process"/>
    <property type="evidence" value="ECO:0007669"/>
    <property type="project" value="UniProtKB-UniRule"/>
</dbReference>
<accession>A0A240AGS3</accession>
<dbReference type="GO" id="GO:0004417">
    <property type="term" value="F:hydroxyethylthiazole kinase activity"/>
    <property type="evidence" value="ECO:0007669"/>
    <property type="project" value="UniProtKB-UniRule"/>
</dbReference>
<evidence type="ECO:0000256" key="11">
    <source>
        <dbReference type="HAMAP-Rule" id="MF_00228"/>
    </source>
</evidence>
<feature type="binding site" evidence="11">
    <location>
        <position position="173"/>
    </location>
    <ligand>
        <name>ATP</name>
        <dbReference type="ChEBI" id="CHEBI:30616"/>
    </ligand>
</feature>
<feature type="binding site" evidence="11">
    <location>
        <position position="200"/>
    </location>
    <ligand>
        <name>substrate</name>
    </ligand>
</feature>
<keyword evidence="4 11" id="KW-0808">Transferase</keyword>
<dbReference type="GO" id="GO:0005524">
    <property type="term" value="F:ATP binding"/>
    <property type="evidence" value="ECO:0007669"/>
    <property type="project" value="UniProtKB-UniRule"/>
</dbReference>
<dbReference type="InterPro" id="IPR000417">
    <property type="entry name" value="Hyethyz_kinase"/>
</dbReference>
<name>A0A240AGS3_CLOCO</name>
<dbReference type="InterPro" id="IPR029056">
    <property type="entry name" value="Ribokinase-like"/>
</dbReference>
<dbReference type="GO" id="GO:0000287">
    <property type="term" value="F:magnesium ion binding"/>
    <property type="evidence" value="ECO:0007669"/>
    <property type="project" value="UniProtKB-UniRule"/>
</dbReference>
<keyword evidence="6 11" id="KW-0547">Nucleotide-binding</keyword>
<keyword evidence="9 11" id="KW-0460">Magnesium</keyword>
<organism evidence="12 13">
    <name type="scientific">Clostridium cochlearium</name>
    <dbReference type="NCBI Taxonomy" id="1494"/>
    <lineage>
        <taxon>Bacteria</taxon>
        <taxon>Bacillati</taxon>
        <taxon>Bacillota</taxon>
        <taxon>Clostridia</taxon>
        <taxon>Eubacteriales</taxon>
        <taxon>Clostridiaceae</taxon>
        <taxon>Clostridium</taxon>
    </lineage>
</organism>
<proteinExistence type="inferred from homology"/>
<evidence type="ECO:0000313" key="13">
    <source>
        <dbReference type="Proteomes" id="UP000250223"/>
    </source>
</evidence>
<evidence type="ECO:0000256" key="10">
    <source>
        <dbReference type="ARBA" id="ARBA00022977"/>
    </source>
</evidence>
<dbReference type="EC" id="2.7.1.50" evidence="11"/>
<dbReference type="PRINTS" id="PR01099">
    <property type="entry name" value="HYETHTZKNASE"/>
</dbReference>
<sequence length="274" mass="29800">MEIYEKIYNSLLKIKEKNPLIHHITNYVTVNDCANIVLAIGASPVMADDINEVEDMVSIASALVINIGTLNQKTVKSMLLAGKKSNELNIPVILDPVGVGATKYRTHIALELLREIKFSVIRGNISEVKVLSGMDASTKGVDAESCDEDNSIEERIKLVKNLSEKYNAVIAITGEKDVIGFKKDIYIVENGSSIMSKITGTGCMCTSVIASYCGAEKDYLQATLSGVTSMGIAGEIAYEKTKNLGPSSFRTALIDSIYNLNENSFKERGKIYNG</sequence>
<gene>
    <name evidence="11 12" type="primary">thiM</name>
    <name evidence="12" type="ORF">NCTC13028_00017</name>
</gene>
<dbReference type="NCBIfam" id="TIGR00694">
    <property type="entry name" value="thiM"/>
    <property type="match status" value="1"/>
</dbReference>
<dbReference type="HAMAP" id="MF_00228">
    <property type="entry name" value="Thz_kinase"/>
    <property type="match status" value="1"/>
</dbReference>
<evidence type="ECO:0000256" key="8">
    <source>
        <dbReference type="ARBA" id="ARBA00022840"/>
    </source>
</evidence>
<evidence type="ECO:0000256" key="4">
    <source>
        <dbReference type="ARBA" id="ARBA00022679"/>
    </source>
</evidence>
<dbReference type="NCBIfam" id="NF006830">
    <property type="entry name" value="PRK09355.1"/>
    <property type="match status" value="1"/>
</dbReference>
<dbReference type="CDD" id="cd01170">
    <property type="entry name" value="THZ_kinase"/>
    <property type="match status" value="1"/>
</dbReference>
<comment type="catalytic activity">
    <reaction evidence="1 11">
        <text>5-(2-hydroxyethyl)-4-methylthiazole + ATP = 4-methyl-5-(2-phosphooxyethyl)-thiazole + ADP + H(+)</text>
        <dbReference type="Rhea" id="RHEA:24212"/>
        <dbReference type="ChEBI" id="CHEBI:15378"/>
        <dbReference type="ChEBI" id="CHEBI:17957"/>
        <dbReference type="ChEBI" id="CHEBI:30616"/>
        <dbReference type="ChEBI" id="CHEBI:58296"/>
        <dbReference type="ChEBI" id="CHEBI:456216"/>
        <dbReference type="EC" id="2.7.1.50"/>
    </reaction>
</comment>
<evidence type="ECO:0000256" key="2">
    <source>
        <dbReference type="ARBA" id="ARBA00001946"/>
    </source>
</evidence>
<keyword evidence="10 11" id="KW-0784">Thiamine biosynthesis</keyword>
<dbReference type="GO" id="GO:0009228">
    <property type="term" value="P:thiamine biosynthetic process"/>
    <property type="evidence" value="ECO:0007669"/>
    <property type="project" value="UniProtKB-KW"/>
</dbReference>
<comment type="function">
    <text evidence="11">Catalyzes the phosphorylation of the hydroxyl group of 4-methyl-5-beta-hydroxyethylthiazole (THZ).</text>
</comment>
<comment type="similarity">
    <text evidence="11">Belongs to the Thz kinase family.</text>
</comment>
<dbReference type="AlphaFoldDB" id="A0A240AGS3"/>
<dbReference type="SUPFAM" id="SSF53613">
    <property type="entry name" value="Ribokinase-like"/>
    <property type="match status" value="1"/>
</dbReference>
<evidence type="ECO:0000256" key="6">
    <source>
        <dbReference type="ARBA" id="ARBA00022741"/>
    </source>
</evidence>
<evidence type="ECO:0000256" key="5">
    <source>
        <dbReference type="ARBA" id="ARBA00022723"/>
    </source>
</evidence>
<dbReference type="PIRSF" id="PIRSF000513">
    <property type="entry name" value="Thz_kinase"/>
    <property type="match status" value="1"/>
</dbReference>
<dbReference type="EMBL" id="UAWC01000001">
    <property type="protein sequence ID" value="SQB32818.1"/>
    <property type="molecule type" value="Genomic_DNA"/>
</dbReference>